<feature type="non-terminal residue" evidence="2">
    <location>
        <position position="85"/>
    </location>
</feature>
<dbReference type="InterPro" id="IPR036856">
    <property type="entry name" value="Ald_Oxase/Xan_DH_a/b_sf"/>
</dbReference>
<protein>
    <recommendedName>
        <fullName evidence="1">Aldehyde oxidase/xanthine dehydrogenase a/b hammerhead domain-containing protein</fullName>
    </recommendedName>
</protein>
<dbReference type="EMBL" id="AZMM01013131">
    <property type="protein sequence ID" value="ETJ32410.1"/>
    <property type="molecule type" value="Genomic_DNA"/>
</dbReference>
<dbReference type="AlphaFoldDB" id="W1XSF9"/>
<dbReference type="Gene3D" id="3.90.1170.50">
    <property type="entry name" value="Aldehyde oxidase/xanthine dehydrogenase, a/b hammerhead"/>
    <property type="match status" value="1"/>
</dbReference>
<dbReference type="Pfam" id="PF01315">
    <property type="entry name" value="Ald_Xan_dh_C"/>
    <property type="match status" value="1"/>
</dbReference>
<name>W1XSF9_9ZZZZ</name>
<comment type="caution">
    <text evidence="2">The sequence shown here is derived from an EMBL/GenBank/DDBJ whole genome shotgun (WGS) entry which is preliminary data.</text>
</comment>
<dbReference type="SUPFAM" id="SSF54665">
    <property type="entry name" value="CO dehydrogenase molybdoprotein N-domain-like"/>
    <property type="match status" value="1"/>
</dbReference>
<proteinExistence type="predicted"/>
<feature type="domain" description="Aldehyde oxidase/xanthine dehydrogenase a/b hammerhead" evidence="1">
    <location>
        <begin position="13"/>
        <end position="58"/>
    </location>
</feature>
<accession>W1XSF9</accession>
<evidence type="ECO:0000259" key="1">
    <source>
        <dbReference type="Pfam" id="PF01315"/>
    </source>
</evidence>
<feature type="non-terminal residue" evidence="2">
    <location>
        <position position="1"/>
    </location>
</feature>
<reference evidence="2" key="1">
    <citation type="submission" date="2013-12" db="EMBL/GenBank/DDBJ databases">
        <title>A Varibaculum cambriense genome reconstructed from a premature infant gut community with otherwise low bacterial novelty that shifts toward anaerobic metabolism during the third week of life.</title>
        <authorList>
            <person name="Brown C.T."/>
            <person name="Sharon I."/>
            <person name="Thomas B.C."/>
            <person name="Castelle C.J."/>
            <person name="Morowitz M.J."/>
            <person name="Banfield J.F."/>
        </authorList>
    </citation>
    <scope>NUCLEOTIDE SEQUENCE</scope>
</reference>
<dbReference type="InterPro" id="IPR000674">
    <property type="entry name" value="Ald_Oxase/Xan_DH_a/b"/>
</dbReference>
<organism evidence="2">
    <name type="scientific">human gut metagenome</name>
    <dbReference type="NCBI Taxonomy" id="408170"/>
    <lineage>
        <taxon>unclassified sequences</taxon>
        <taxon>metagenomes</taxon>
        <taxon>organismal metagenomes</taxon>
    </lineage>
</organism>
<evidence type="ECO:0000313" key="2">
    <source>
        <dbReference type="EMBL" id="ETJ32410.1"/>
    </source>
</evidence>
<gene>
    <name evidence="2" type="ORF">Q604_UNBC13131G0001</name>
</gene>
<sequence length="85" mass="9481">HDRIDGPLKTTGTARYAYEWHEEAPNAAYGYIVGSAIAKGCLTALDTDAAQKGPGVHFFECVTFSFINFECHVFKTFVCMHMFNI</sequence>